<feature type="compositionally biased region" description="Low complexity" evidence="1">
    <location>
        <begin position="40"/>
        <end position="54"/>
    </location>
</feature>
<dbReference type="RefSeq" id="XP_025579949.1">
    <property type="nucleotide sequence ID" value="XM_025718460.1"/>
</dbReference>
<gene>
    <name evidence="2" type="ORF">BO80DRAFT_420826</name>
</gene>
<accession>A0A395HCT1</accession>
<dbReference type="Proteomes" id="UP000249402">
    <property type="component" value="Unassembled WGS sequence"/>
</dbReference>
<dbReference type="AlphaFoldDB" id="A0A395HCT1"/>
<feature type="region of interest" description="Disordered" evidence="1">
    <location>
        <begin position="40"/>
        <end position="66"/>
    </location>
</feature>
<organism evidence="2 3">
    <name type="scientific">Aspergillus ibericus CBS 121593</name>
    <dbReference type="NCBI Taxonomy" id="1448316"/>
    <lineage>
        <taxon>Eukaryota</taxon>
        <taxon>Fungi</taxon>
        <taxon>Dikarya</taxon>
        <taxon>Ascomycota</taxon>
        <taxon>Pezizomycotina</taxon>
        <taxon>Eurotiomycetes</taxon>
        <taxon>Eurotiomycetidae</taxon>
        <taxon>Eurotiales</taxon>
        <taxon>Aspergillaceae</taxon>
        <taxon>Aspergillus</taxon>
        <taxon>Aspergillus subgen. Circumdati</taxon>
    </lineage>
</organism>
<evidence type="ECO:0000313" key="2">
    <source>
        <dbReference type="EMBL" id="RAL05622.1"/>
    </source>
</evidence>
<sequence>MLEGSVWGVSRYQESGRTDVESYQPSFQFSELVAKWKEQQQQQQQQQQKQQQGQGRRRLRTPKPFKQATIDCKAGNSQAVWRSLLRREALSLASSAARETWRPLPGIGSWTTQ</sequence>
<dbReference type="EMBL" id="KZ824420">
    <property type="protein sequence ID" value="RAL05622.1"/>
    <property type="molecule type" value="Genomic_DNA"/>
</dbReference>
<name>A0A395HCT1_9EURO</name>
<keyword evidence="3" id="KW-1185">Reference proteome</keyword>
<proteinExistence type="predicted"/>
<protein>
    <submittedName>
        <fullName evidence="2">Uncharacterized protein</fullName>
    </submittedName>
</protein>
<evidence type="ECO:0000313" key="3">
    <source>
        <dbReference type="Proteomes" id="UP000249402"/>
    </source>
</evidence>
<dbReference type="GeneID" id="37223325"/>
<dbReference type="VEuPathDB" id="FungiDB:BO80DRAFT_420826"/>
<evidence type="ECO:0000256" key="1">
    <source>
        <dbReference type="SAM" id="MobiDB-lite"/>
    </source>
</evidence>
<reference evidence="2 3" key="1">
    <citation type="submission" date="2018-02" db="EMBL/GenBank/DDBJ databases">
        <title>The genomes of Aspergillus section Nigri reveals drivers in fungal speciation.</title>
        <authorList>
            <consortium name="DOE Joint Genome Institute"/>
            <person name="Vesth T.C."/>
            <person name="Nybo J."/>
            <person name="Theobald S."/>
            <person name="Brandl J."/>
            <person name="Frisvad J.C."/>
            <person name="Nielsen K.F."/>
            <person name="Lyhne E.K."/>
            <person name="Kogle M.E."/>
            <person name="Kuo A."/>
            <person name="Riley R."/>
            <person name="Clum A."/>
            <person name="Nolan M."/>
            <person name="Lipzen A."/>
            <person name="Salamov A."/>
            <person name="Henrissat B."/>
            <person name="Wiebenga A."/>
            <person name="De vries R.P."/>
            <person name="Grigoriev I.V."/>
            <person name="Mortensen U.H."/>
            <person name="Andersen M.R."/>
            <person name="Baker S.E."/>
        </authorList>
    </citation>
    <scope>NUCLEOTIDE SEQUENCE [LARGE SCALE GENOMIC DNA]</scope>
    <source>
        <strain evidence="2 3">CBS 121593</strain>
    </source>
</reference>